<dbReference type="Proteomes" id="UP001140091">
    <property type="component" value="Unassembled WGS sequence"/>
</dbReference>
<name>A0A9W8JK76_9AGAR</name>
<dbReference type="OrthoDB" id="3062477at2759"/>
<feature type="region of interest" description="Disordered" evidence="1">
    <location>
        <begin position="1"/>
        <end position="80"/>
    </location>
</feature>
<feature type="compositionally biased region" description="Low complexity" evidence="1">
    <location>
        <begin position="419"/>
        <end position="432"/>
    </location>
</feature>
<proteinExistence type="predicted"/>
<accession>A0A9W8JK76</accession>
<keyword evidence="3" id="KW-1185">Reference proteome</keyword>
<gene>
    <name evidence="2" type="ORF">H1R20_g1062</name>
</gene>
<comment type="caution">
    <text evidence="2">The sequence shown here is derived from an EMBL/GenBank/DDBJ whole genome shotgun (WGS) entry which is preliminary data.</text>
</comment>
<sequence length="444" mass="48853">MEGMLTISSDDDTPPKPPKPVTKRTKSAKTATKSRSKASKSAKPATDTVDTQDVKMEDTPDANPNDDKAPKRGKHHPDIYRNLSGQQRNVIHEEAKEDMQAFLDFNLPLSNNTRNWVRRGQPVLAIAGCHSLKLAASVLILANGRTVCPYHCIHKEAQAKDVDSAKSEKVTGIAYEPSKTPLRLPSFLERPPRTDSYGFQKPPKPNSYNPNFTLERVLEFFILESNGIRRLHCGCVLDEVLIEFSFWKRTMIQSPSTDVVEGLESPLRPRDRLYLVSILDSLHYTLTHLYHYDVKGKRVSRPNRLTMWVDAINGEISELQGKVDGLGKKERGAGSGASSSKRALEYVEVPDVQVDGEGGSGEGTVPDPDIVGERQIIEGGSGKGIISNPDIVGEYDIGKGKGKAAAVEDLFSDSNYNGSDSDVSDSLQSPSSLKRFSQLDLDHV</sequence>
<feature type="non-terminal residue" evidence="2">
    <location>
        <position position="1"/>
    </location>
</feature>
<evidence type="ECO:0000313" key="3">
    <source>
        <dbReference type="Proteomes" id="UP001140091"/>
    </source>
</evidence>
<reference evidence="2" key="1">
    <citation type="submission" date="2022-06" db="EMBL/GenBank/DDBJ databases">
        <title>Genome Sequence of Candolleomyces eurysporus.</title>
        <authorList>
            <person name="Buettner E."/>
        </authorList>
    </citation>
    <scope>NUCLEOTIDE SEQUENCE</scope>
    <source>
        <strain evidence="2">VTCC 930004</strain>
    </source>
</reference>
<organism evidence="2 3">
    <name type="scientific">Candolleomyces eurysporus</name>
    <dbReference type="NCBI Taxonomy" id="2828524"/>
    <lineage>
        <taxon>Eukaryota</taxon>
        <taxon>Fungi</taxon>
        <taxon>Dikarya</taxon>
        <taxon>Basidiomycota</taxon>
        <taxon>Agaricomycotina</taxon>
        <taxon>Agaricomycetes</taxon>
        <taxon>Agaricomycetidae</taxon>
        <taxon>Agaricales</taxon>
        <taxon>Agaricineae</taxon>
        <taxon>Psathyrellaceae</taxon>
        <taxon>Candolleomyces</taxon>
    </lineage>
</organism>
<protein>
    <submittedName>
        <fullName evidence="2">Uncharacterized protein</fullName>
    </submittedName>
</protein>
<evidence type="ECO:0000256" key="1">
    <source>
        <dbReference type="SAM" id="MobiDB-lite"/>
    </source>
</evidence>
<feature type="compositionally biased region" description="Basic residues" evidence="1">
    <location>
        <begin position="21"/>
        <end position="40"/>
    </location>
</feature>
<dbReference type="AlphaFoldDB" id="A0A9W8JK76"/>
<evidence type="ECO:0000313" key="2">
    <source>
        <dbReference type="EMBL" id="KAJ2936032.1"/>
    </source>
</evidence>
<dbReference type="EMBL" id="JANBPK010000201">
    <property type="protein sequence ID" value="KAJ2936032.1"/>
    <property type="molecule type" value="Genomic_DNA"/>
</dbReference>
<feature type="region of interest" description="Disordered" evidence="1">
    <location>
        <begin position="413"/>
        <end position="432"/>
    </location>
</feature>